<evidence type="ECO:0000313" key="1">
    <source>
        <dbReference type="EMBL" id="TDL98855.1"/>
    </source>
</evidence>
<dbReference type="InterPro" id="IPR038292">
    <property type="entry name" value="YmfJ/YflH_sf"/>
</dbReference>
<dbReference type="Proteomes" id="UP000295310">
    <property type="component" value="Unassembled WGS sequence"/>
</dbReference>
<evidence type="ECO:0000313" key="2">
    <source>
        <dbReference type="Proteomes" id="UP000295310"/>
    </source>
</evidence>
<dbReference type="InterPro" id="IPR021637">
    <property type="entry name" value="DUF3243"/>
</dbReference>
<dbReference type="AlphaFoldDB" id="A0A4R6BG56"/>
<dbReference type="Gene3D" id="1.10.760.20">
    <property type="entry name" value="Protein of unknown function DUF3243"/>
    <property type="match status" value="1"/>
</dbReference>
<gene>
    <name evidence="1" type="ORF">ERX27_01800</name>
</gene>
<reference evidence="1 2" key="1">
    <citation type="submission" date="2019-01" db="EMBL/GenBank/DDBJ databases">
        <title>Draft genome sequences of the type strains of six Macrococcus species.</title>
        <authorList>
            <person name="Mazhar S."/>
            <person name="Altermann E."/>
            <person name="Hill C."/>
            <person name="Mcauliffe O."/>
        </authorList>
    </citation>
    <scope>NUCLEOTIDE SEQUENCE [LARGE SCALE GENOMIC DNA]</scope>
    <source>
        <strain evidence="1 2">CCM4811</strain>
    </source>
</reference>
<name>A0A4R6BG56_9STAP</name>
<protein>
    <submittedName>
        <fullName evidence="1">DUF3243 domain-containing protein</fullName>
    </submittedName>
</protein>
<dbReference type="EMBL" id="SCWA01000002">
    <property type="protein sequence ID" value="TDL98855.1"/>
    <property type="molecule type" value="Genomic_DNA"/>
</dbReference>
<dbReference type="OrthoDB" id="2418090at2"/>
<comment type="caution">
    <text evidence="1">The sequence shown here is derived from an EMBL/GenBank/DDBJ whole genome shotgun (WGS) entry which is preliminary data.</text>
</comment>
<proteinExistence type="predicted"/>
<sequence>MSNLNPEQAVNNLSQEEKDQILESFNQFTSYLGSKVEKAEKLGFSEETIAKAAEKVADHLAKNEEPKNREEKVLNELWNNAEGEEKSAIARALVRMVSKEA</sequence>
<organism evidence="1 2">
    <name type="scientific">Macrococcus brunensis</name>
    <dbReference type="NCBI Taxonomy" id="198483"/>
    <lineage>
        <taxon>Bacteria</taxon>
        <taxon>Bacillati</taxon>
        <taxon>Bacillota</taxon>
        <taxon>Bacilli</taxon>
        <taxon>Bacillales</taxon>
        <taxon>Staphylococcaceae</taxon>
        <taxon>Macrococcus</taxon>
    </lineage>
</organism>
<dbReference type="Pfam" id="PF11588">
    <property type="entry name" value="DUF3243"/>
    <property type="match status" value="1"/>
</dbReference>
<keyword evidence="2" id="KW-1185">Reference proteome</keyword>
<accession>A0A4R6BG56</accession>
<dbReference type="RefSeq" id="WP_133431122.1">
    <property type="nucleotide sequence ID" value="NZ_SCWA01000002.1"/>
</dbReference>